<dbReference type="Gene3D" id="2.160.20.10">
    <property type="entry name" value="Single-stranded right-handed beta-helix, Pectin lyase-like"/>
    <property type="match status" value="1"/>
</dbReference>
<accession>A0A4P9WDS3</accession>
<protein>
    <recommendedName>
        <fullName evidence="3">Pectin lyase fold/virulence factor</fullName>
    </recommendedName>
</protein>
<proteinExistence type="predicted"/>
<evidence type="ECO:0000313" key="2">
    <source>
        <dbReference type="Proteomes" id="UP000269721"/>
    </source>
</evidence>
<dbReference type="Proteomes" id="UP000269721">
    <property type="component" value="Unassembled WGS sequence"/>
</dbReference>
<feature type="non-terminal residue" evidence="1">
    <location>
        <position position="1"/>
    </location>
</feature>
<organism evidence="1 2">
    <name type="scientific">Blyttiomyces helicus</name>
    <dbReference type="NCBI Taxonomy" id="388810"/>
    <lineage>
        <taxon>Eukaryota</taxon>
        <taxon>Fungi</taxon>
        <taxon>Fungi incertae sedis</taxon>
        <taxon>Chytridiomycota</taxon>
        <taxon>Chytridiomycota incertae sedis</taxon>
        <taxon>Chytridiomycetes</taxon>
        <taxon>Chytridiomycetes incertae sedis</taxon>
        <taxon>Blyttiomyces</taxon>
    </lineage>
</organism>
<dbReference type="EMBL" id="KZ995345">
    <property type="protein sequence ID" value="RKO90859.1"/>
    <property type="molecule type" value="Genomic_DNA"/>
</dbReference>
<gene>
    <name evidence="1" type="ORF">BDK51DRAFT_31151</name>
</gene>
<name>A0A4P9WDS3_9FUNG</name>
<dbReference type="SUPFAM" id="SSF51126">
    <property type="entry name" value="Pectin lyase-like"/>
    <property type="match status" value="1"/>
</dbReference>
<evidence type="ECO:0000313" key="1">
    <source>
        <dbReference type="EMBL" id="RKO90859.1"/>
    </source>
</evidence>
<dbReference type="InterPro" id="IPR011050">
    <property type="entry name" value="Pectin_lyase_fold/virulence"/>
</dbReference>
<dbReference type="AlphaFoldDB" id="A0A4P9WDS3"/>
<dbReference type="OrthoDB" id="2268901at2759"/>
<keyword evidence="2" id="KW-1185">Reference proteome</keyword>
<sequence>HVTFTNTAFAFAINDDWVQQEQGNFNPTPGPGSLVFSDIKISNVAGSQLVDPSHKRAAVSFNCIWSNSCTGITFNNVNIWSSDGSLMTAECRNAVGTGYCLDSPGAGSEKLITQLFNGKAVPVPTNDPFTGPFTR</sequence>
<dbReference type="InterPro" id="IPR012334">
    <property type="entry name" value="Pectin_lyas_fold"/>
</dbReference>
<evidence type="ECO:0008006" key="3">
    <source>
        <dbReference type="Google" id="ProtNLM"/>
    </source>
</evidence>
<reference evidence="2" key="1">
    <citation type="journal article" date="2018" name="Nat. Microbiol.">
        <title>Leveraging single-cell genomics to expand the fungal tree of life.</title>
        <authorList>
            <person name="Ahrendt S.R."/>
            <person name="Quandt C.A."/>
            <person name="Ciobanu D."/>
            <person name="Clum A."/>
            <person name="Salamov A."/>
            <person name="Andreopoulos B."/>
            <person name="Cheng J.F."/>
            <person name="Woyke T."/>
            <person name="Pelin A."/>
            <person name="Henrissat B."/>
            <person name="Reynolds N.K."/>
            <person name="Benny G.L."/>
            <person name="Smith M.E."/>
            <person name="James T.Y."/>
            <person name="Grigoriev I.V."/>
        </authorList>
    </citation>
    <scope>NUCLEOTIDE SEQUENCE [LARGE SCALE GENOMIC DNA]</scope>
</reference>